<evidence type="ECO:0000313" key="3">
    <source>
        <dbReference type="Proteomes" id="UP000789595"/>
    </source>
</evidence>
<organism evidence="2 3">
    <name type="scientific">Pelagomonas calceolata</name>
    <dbReference type="NCBI Taxonomy" id="35677"/>
    <lineage>
        <taxon>Eukaryota</taxon>
        <taxon>Sar</taxon>
        <taxon>Stramenopiles</taxon>
        <taxon>Ochrophyta</taxon>
        <taxon>Pelagophyceae</taxon>
        <taxon>Pelagomonadales</taxon>
        <taxon>Pelagomonadaceae</taxon>
        <taxon>Pelagomonas</taxon>
    </lineage>
</organism>
<feature type="region of interest" description="Disordered" evidence="1">
    <location>
        <begin position="103"/>
        <end position="220"/>
    </location>
</feature>
<reference evidence="2" key="1">
    <citation type="submission" date="2021-11" db="EMBL/GenBank/DDBJ databases">
        <authorList>
            <consortium name="Genoscope - CEA"/>
            <person name="William W."/>
        </authorList>
    </citation>
    <scope>NUCLEOTIDE SEQUENCE</scope>
</reference>
<sequence>MAPFESVVDSTGNLGVGSTRLHQTRRAPSSSQTPRLPAKRAAPRPPSPRSHQESHMAMDSTLKLDPSCVFFNDSVLSYTSMGPPTLSTDLGSPSHLFVERPSTAPAQISPGCGEVHEDPHKRRFPGPGYYELPSPDCVSQFPHRPASPHYSLASPRSRRAPPVGRRPKGRPLPPRRFPDSPGPASIPRSQLSSGRTSTDPGPRTFRSPRRARPDVFSADNPRWKLGKPHAYFGRDTLTAVWKSTCVSGAPDNSSLSHFSAMTRPTWLERRGTGIATPSSRRRVDGVEDDATIRHERAVKF</sequence>
<dbReference type="AlphaFoldDB" id="A0A8J2X155"/>
<evidence type="ECO:0000256" key="1">
    <source>
        <dbReference type="SAM" id="MobiDB-lite"/>
    </source>
</evidence>
<dbReference type="EMBL" id="CAKKNE010000002">
    <property type="protein sequence ID" value="CAH0370106.1"/>
    <property type="molecule type" value="Genomic_DNA"/>
</dbReference>
<comment type="caution">
    <text evidence="2">The sequence shown here is derived from an EMBL/GenBank/DDBJ whole genome shotgun (WGS) entry which is preliminary data.</text>
</comment>
<dbReference type="Proteomes" id="UP000789595">
    <property type="component" value="Unassembled WGS sequence"/>
</dbReference>
<proteinExistence type="predicted"/>
<feature type="region of interest" description="Disordered" evidence="1">
    <location>
        <begin position="1"/>
        <end position="57"/>
    </location>
</feature>
<protein>
    <submittedName>
        <fullName evidence="2">Uncharacterized protein</fullName>
    </submittedName>
</protein>
<gene>
    <name evidence="2" type="ORF">PECAL_2P32570</name>
</gene>
<dbReference type="OrthoDB" id="10662113at2759"/>
<keyword evidence="3" id="KW-1185">Reference proteome</keyword>
<name>A0A8J2X155_9STRA</name>
<evidence type="ECO:0000313" key="2">
    <source>
        <dbReference type="EMBL" id="CAH0370106.1"/>
    </source>
</evidence>
<feature type="compositionally biased region" description="Polar residues" evidence="1">
    <location>
        <begin position="187"/>
        <end position="199"/>
    </location>
</feature>
<accession>A0A8J2X155</accession>